<protein>
    <submittedName>
        <fullName evidence="3">Uncharacterized protein</fullName>
    </submittedName>
</protein>
<proteinExistence type="predicted"/>
<dbReference type="Proteomes" id="UP000790347">
    <property type="component" value="Unassembled WGS sequence"/>
</dbReference>
<evidence type="ECO:0000256" key="1">
    <source>
        <dbReference type="SAM" id="SignalP"/>
    </source>
</evidence>
<evidence type="ECO:0000313" key="3">
    <source>
        <dbReference type="EMBL" id="KAH9502130.1"/>
    </source>
</evidence>
<feature type="signal peptide" evidence="1">
    <location>
        <begin position="1"/>
        <end position="20"/>
    </location>
</feature>
<dbReference type="Proteomes" id="UP000828236">
    <property type="component" value="Unassembled WGS sequence"/>
</dbReference>
<organism evidence="3 4">
    <name type="scientific">Dermatophagoides farinae</name>
    <name type="common">American house dust mite</name>
    <dbReference type="NCBI Taxonomy" id="6954"/>
    <lineage>
        <taxon>Eukaryota</taxon>
        <taxon>Metazoa</taxon>
        <taxon>Ecdysozoa</taxon>
        <taxon>Arthropoda</taxon>
        <taxon>Chelicerata</taxon>
        <taxon>Arachnida</taxon>
        <taxon>Acari</taxon>
        <taxon>Acariformes</taxon>
        <taxon>Sarcoptiformes</taxon>
        <taxon>Astigmata</taxon>
        <taxon>Psoroptidia</taxon>
        <taxon>Analgoidea</taxon>
        <taxon>Pyroglyphidae</taxon>
        <taxon>Dermatophagoidinae</taxon>
        <taxon>Dermatophagoides</taxon>
    </lineage>
</organism>
<keyword evidence="4" id="KW-1185">Reference proteome</keyword>
<accession>A0A922L282</accession>
<comment type="caution">
    <text evidence="3">The sequence shown here is derived from an EMBL/GenBank/DDBJ whole genome shotgun (WGS) entry which is preliminary data.</text>
</comment>
<reference evidence="2" key="3">
    <citation type="journal article" date="2021" name="World Allergy Organ. J.">
        <title>Chromosome-level assembly of Dermatophagoides farinae genome and transcriptome reveals two novel allergens Der f 37 and Der f 39.</title>
        <authorList>
            <person name="Chen J."/>
            <person name="Cai Z."/>
            <person name="Fan D."/>
            <person name="Hu J."/>
            <person name="Hou Y."/>
            <person name="He Y."/>
            <person name="Zhang Z."/>
            <person name="Zhao Z."/>
            <person name="Gao P."/>
            <person name="Hu W."/>
            <person name="Sun J."/>
            <person name="Li J."/>
            <person name="Ji K."/>
        </authorList>
    </citation>
    <scope>NUCLEOTIDE SEQUENCE</scope>
    <source>
        <strain evidence="2">JKM2019</strain>
    </source>
</reference>
<dbReference type="AlphaFoldDB" id="A0A922L282"/>
<reference evidence="3" key="1">
    <citation type="submission" date="2013-05" db="EMBL/GenBank/DDBJ databases">
        <authorList>
            <person name="Yim A.K.Y."/>
            <person name="Chan T.F."/>
            <person name="Ji K.M."/>
            <person name="Liu X.Y."/>
            <person name="Zhou J.W."/>
            <person name="Li R.Q."/>
            <person name="Yang K.Y."/>
            <person name="Li J."/>
            <person name="Li M."/>
            <person name="Law P.T.W."/>
            <person name="Wu Y.L."/>
            <person name="Cai Z.L."/>
            <person name="Qin H."/>
            <person name="Bao Y."/>
            <person name="Leung R.K.K."/>
            <person name="Ng P.K.S."/>
            <person name="Zou J."/>
            <person name="Zhong X.J."/>
            <person name="Ran P.X."/>
            <person name="Zhong N.S."/>
            <person name="Liu Z.G."/>
            <person name="Tsui S.K.W."/>
        </authorList>
    </citation>
    <scope>NUCLEOTIDE SEQUENCE</scope>
    <source>
        <strain evidence="3">Derf</strain>
        <tissue evidence="3">Whole organism</tissue>
    </source>
</reference>
<gene>
    <name evidence="3" type="ORF">DERF_012919</name>
    <name evidence="2" type="ORF">HUG17_7677</name>
</gene>
<evidence type="ECO:0000313" key="4">
    <source>
        <dbReference type="Proteomes" id="UP000790347"/>
    </source>
</evidence>
<dbReference type="EMBL" id="ASGP02000006">
    <property type="protein sequence ID" value="KAH9502130.1"/>
    <property type="molecule type" value="Genomic_DNA"/>
</dbReference>
<evidence type="ECO:0000313" key="2">
    <source>
        <dbReference type="EMBL" id="KAH7640210.1"/>
    </source>
</evidence>
<keyword evidence="1" id="KW-0732">Signal</keyword>
<reference evidence="2" key="2">
    <citation type="submission" date="2020-06" db="EMBL/GenBank/DDBJ databases">
        <authorList>
            <person name="Ji K."/>
            <person name="Li J."/>
        </authorList>
    </citation>
    <scope>NUCLEOTIDE SEQUENCE</scope>
    <source>
        <strain evidence="2">JKM2019</strain>
        <tissue evidence="2">Whole body</tissue>
    </source>
</reference>
<reference evidence="3" key="4">
    <citation type="journal article" date="2022" name="Res Sq">
        <title>Comparative Genomics Reveals Insights into the Divergent Evolution of Astigmatic Mites and Household Pest Adaptations.</title>
        <authorList>
            <person name="Xiong Q."/>
            <person name="Wan A.T.-Y."/>
            <person name="Liu X.-Y."/>
            <person name="Fung C.S.-H."/>
            <person name="Xiao X."/>
            <person name="Malainual N."/>
            <person name="Hou J."/>
            <person name="Wang L."/>
            <person name="Wang M."/>
            <person name="Yang K."/>
            <person name="Cui Y."/>
            <person name="Leung E."/>
            <person name="Nong W."/>
            <person name="Shin S.-K."/>
            <person name="Au S."/>
            <person name="Jeong K.Y."/>
            <person name="Chew F.T."/>
            <person name="Hui J."/>
            <person name="Leung T.F."/>
            <person name="Tungtrongchitr A."/>
            <person name="Zhong N."/>
            <person name="Liu Z."/>
            <person name="Tsui S."/>
        </authorList>
    </citation>
    <scope>NUCLEOTIDE SEQUENCE</scope>
    <source>
        <strain evidence="3">Derf</strain>
        <tissue evidence="3">Whole organism</tissue>
    </source>
</reference>
<dbReference type="EMBL" id="SDOV01000005">
    <property type="protein sequence ID" value="KAH7640210.1"/>
    <property type="molecule type" value="Genomic_DNA"/>
</dbReference>
<feature type="chain" id="PRO_5038324733" evidence="1">
    <location>
        <begin position="21"/>
        <end position="338"/>
    </location>
</feature>
<name>A0A922L282_DERFA</name>
<sequence>MINILESVLIFTILATIVWAKSIDNLQVLGDFRSIKLKWNYYDRHSNHDAGGPRFKIRYCELNNWQMKSRCKDRIVKATNMTTGNDDKHNDHYHDDPATNDDVIIDLKRTNNEHYEASINSLRVHTNYSVLVQVINDRFGHQNTNDDHDDGDDGDLIKTKSDAILVSTKSFMARTLRCLANISEIQVFTGPYFGGRISVEGTDNPACLINGDRTNPKDSYNFTISHELCKSKTVDNVRIETMVMVNENREILTHNSRRYLVICGFDPDKYTLTASVAVPSFLLKKYSDRIREKPSSLAITNDAVKFDWPVLDKRENPKGRYPVYIERNPLMINKTIRL</sequence>